<proteinExistence type="inferred from homology"/>
<dbReference type="Gene3D" id="3.30.70.1380">
    <property type="entry name" value="Transcriptional regulatory protein pf0864 domain like"/>
    <property type="match status" value="1"/>
</dbReference>
<dbReference type="NCBIfam" id="TIGR00299">
    <property type="entry name" value="nickel pincer cofactor biosynthesis protein LarC"/>
    <property type="match status" value="1"/>
</dbReference>
<evidence type="ECO:0000256" key="1">
    <source>
        <dbReference type="ARBA" id="ARBA00022596"/>
    </source>
</evidence>
<keyword evidence="1 2" id="KW-0533">Nickel</keyword>
<dbReference type="EMBL" id="CP091092">
    <property type="protein sequence ID" value="WFN35871.1"/>
    <property type="molecule type" value="Genomic_DNA"/>
</dbReference>
<reference evidence="3" key="1">
    <citation type="submission" date="2022-01" db="EMBL/GenBank/DDBJ databases">
        <title>Complete genome of Methanomicrobium antiquum DSM 21220.</title>
        <authorList>
            <person name="Chen S.-C."/>
            <person name="You Y.-T."/>
            <person name="Zhou Y.-Z."/>
            <person name="Lai M.-C."/>
        </authorList>
    </citation>
    <scope>NUCLEOTIDE SEQUENCE</scope>
    <source>
        <strain evidence="3">DSM 21220</strain>
    </source>
</reference>
<comment type="similarity">
    <text evidence="2">Belongs to the LarC family.</text>
</comment>
<keyword evidence="4" id="KW-1185">Reference proteome</keyword>
<dbReference type="InterPro" id="IPR002822">
    <property type="entry name" value="Ni_insertion"/>
</dbReference>
<dbReference type="PANTHER" id="PTHR36566:SF1">
    <property type="entry name" value="PYRIDINIUM-3,5-BISTHIOCARBOXYLIC ACID MONONUCLEOTIDE NICKEL INSERTION PROTEIN"/>
    <property type="match status" value="1"/>
</dbReference>
<evidence type="ECO:0000313" key="3">
    <source>
        <dbReference type="EMBL" id="WFN35871.1"/>
    </source>
</evidence>
<protein>
    <recommendedName>
        <fullName evidence="2">Putative nickel insertion protein</fullName>
    </recommendedName>
</protein>
<organism evidence="3 4">
    <name type="scientific">Methanomicrobium antiquum</name>
    <dbReference type="NCBI Taxonomy" id="487686"/>
    <lineage>
        <taxon>Archaea</taxon>
        <taxon>Methanobacteriati</taxon>
        <taxon>Methanobacteriota</taxon>
        <taxon>Stenosarchaea group</taxon>
        <taxon>Methanomicrobia</taxon>
        <taxon>Methanomicrobiales</taxon>
        <taxon>Methanomicrobiaceae</taxon>
        <taxon>Methanomicrobium</taxon>
    </lineage>
</organism>
<evidence type="ECO:0000313" key="4">
    <source>
        <dbReference type="Proteomes" id="UP001218895"/>
    </source>
</evidence>
<gene>
    <name evidence="3" type="primary">larC</name>
    <name evidence="3" type="ORF">L1994_06805</name>
</gene>
<keyword evidence="2" id="KW-0456">Lyase</keyword>
<name>A0AAF0FQ49_9EURY</name>
<sequence>MRILLFDPFHGAAGDMIIASLLDAGADMQSVIDVMTSVVARPDITRVDRCGIKSLKIDTNAQKSHRNLNDVIEIVKKSTASKEAVEMAIRVFERIERGETKVHGAHTHFHEVGADDAIADVLGACTAFLSLDFDLVHIKPVNVGAGFVITQHGKYPVPAPATQEILQESGLLTIYDSDISTGELCTPTGAALLSEFYCGNKHLPSGKIIKTGYGAGTNNPKDTPNVLRTVILESDEKEDELTDTVEILETNVDDVSGEILSYTMQKVMAEGARDISSVPVIMKKGRIGYLIRIICLKGESQKFVRILSEELGTLGIRHFQAVHRSVLKRTFEDIKLDINNSVHIINVKTGWIEGRPVTFKAEFEDARKCAEKTGLPIKQIAIMAESAAIKQITEDNIIEN</sequence>
<dbReference type="GO" id="GO:0016151">
    <property type="term" value="F:nickel cation binding"/>
    <property type="evidence" value="ECO:0007669"/>
    <property type="project" value="UniProtKB-UniRule"/>
</dbReference>
<dbReference type="GeneID" id="79950093"/>
<dbReference type="HAMAP" id="MF_01074">
    <property type="entry name" value="LarC"/>
    <property type="match status" value="1"/>
</dbReference>
<dbReference type="Pfam" id="PF01969">
    <property type="entry name" value="Ni_insertion"/>
    <property type="match status" value="1"/>
</dbReference>
<dbReference type="AlphaFoldDB" id="A0AAF0FQ49"/>
<dbReference type="GO" id="GO:0016829">
    <property type="term" value="F:lyase activity"/>
    <property type="evidence" value="ECO:0007669"/>
    <property type="project" value="UniProtKB-UniRule"/>
</dbReference>
<dbReference type="KEGG" id="manq:L1994_06805"/>
<dbReference type="RefSeq" id="WP_278098710.1">
    <property type="nucleotide sequence ID" value="NZ_CP091092.1"/>
</dbReference>
<dbReference type="Gene3D" id="3.10.20.300">
    <property type="entry name" value="mk0293 like domain"/>
    <property type="match status" value="1"/>
</dbReference>
<dbReference type="PANTHER" id="PTHR36566">
    <property type="entry name" value="NICKEL INSERTION PROTEIN-RELATED"/>
    <property type="match status" value="1"/>
</dbReference>
<dbReference type="Proteomes" id="UP001218895">
    <property type="component" value="Chromosome"/>
</dbReference>
<accession>A0AAF0FQ49</accession>
<evidence type="ECO:0000256" key="2">
    <source>
        <dbReference type="HAMAP-Rule" id="MF_01074"/>
    </source>
</evidence>